<dbReference type="AlphaFoldDB" id="A0A9D1S6S4"/>
<dbReference type="PANTHER" id="PTHR32347">
    <property type="entry name" value="EFFLUX SYSTEM COMPONENT YKNX-RELATED"/>
    <property type="match status" value="1"/>
</dbReference>
<dbReference type="Gene3D" id="2.40.420.20">
    <property type="match status" value="1"/>
</dbReference>
<feature type="transmembrane region" description="Helical" evidence="5">
    <location>
        <begin position="23"/>
        <end position="39"/>
    </location>
</feature>
<name>A0A9D1S6S4_9FIRM</name>
<dbReference type="InterPro" id="IPR058636">
    <property type="entry name" value="Beta-barrel_YknX"/>
</dbReference>
<evidence type="ECO:0000256" key="2">
    <source>
        <dbReference type="ARBA" id="ARBA00023054"/>
    </source>
</evidence>
<evidence type="ECO:0000256" key="3">
    <source>
        <dbReference type="SAM" id="Coils"/>
    </source>
</evidence>
<dbReference type="PANTHER" id="PTHR32347:SF14">
    <property type="entry name" value="EFFLUX SYSTEM COMPONENT YKNX-RELATED"/>
    <property type="match status" value="1"/>
</dbReference>
<evidence type="ECO:0000313" key="8">
    <source>
        <dbReference type="EMBL" id="HIU49026.1"/>
    </source>
</evidence>
<keyword evidence="5" id="KW-0472">Membrane</keyword>
<keyword evidence="5" id="KW-0812">Transmembrane</keyword>
<accession>A0A9D1S6S4</accession>
<dbReference type="Pfam" id="PF25990">
    <property type="entry name" value="Beta-barrel_YknX"/>
    <property type="match status" value="1"/>
</dbReference>
<organism evidence="8 9">
    <name type="scientific">Candidatus Avimonoglobus intestinipullorum</name>
    <dbReference type="NCBI Taxonomy" id="2840699"/>
    <lineage>
        <taxon>Bacteria</taxon>
        <taxon>Bacillati</taxon>
        <taxon>Bacillota</taxon>
        <taxon>Clostridia</taxon>
        <taxon>Eubacteriales</taxon>
        <taxon>Candidatus Avimonoglobus</taxon>
    </lineage>
</organism>
<feature type="domain" description="YknX-like beta-barrel" evidence="7">
    <location>
        <begin position="377"/>
        <end position="444"/>
    </location>
</feature>
<keyword evidence="2 3" id="KW-0175">Coiled coil</keyword>
<sequence>MTVAKGAFGKKVIQIIKPTKKKVAVLVVIALAAGVFVVYKKVQENKQAAMSDDAVQTDLVTRGDVEVTITGSAAVEPNERYEIISMVSGDIISSPYEVGDYVEKDAVLYQFDTSDTDLNMQKQEIALQQSEMSYQDALEELDKLQVTAKSSGVLSDLNCKVGDEINANETIANIANSKMLEVTLPFNQSQIDNIYVGQTATISSSVHMSSVTGTVTEKEANPKAQADGSSLYDVTISFENPGAFTAGLVVGGEINGMISPGSGTVQYSDEGIVTAETSGTVESLRYKNGDYVEEGAVIATLSSSTIDNQIENSRLSYENSELTMQQSRESLEDYSIKSPISGTVLTKTAKAGDTIDKTNSTEILMVVADISKLKFDLEIDELDVSKVSVGQQVSITSDALEGEEFIGEITNVSVEGTATNGVTTYNAEVIINEPGNLRPSMNVDASVIVESATDTLLVPTGDIRTVMGKNYVFVKDASEDDQMPQGQRPGQMQEGGDAGEAPEGMGDAAGGPPAGMPESGGETAPAADENAQTGTQRGGNTPTAPEGFTAVEVQIGVSGDDYTEVLSGVKEGDIIQRISATTSDSSSMMMGGMGGMSGGMGGMGGGASMGGSGGPPSGGGGAPSGGGPRG</sequence>
<feature type="domain" description="CzcB-like barrel-sandwich hybrid" evidence="6">
    <location>
        <begin position="273"/>
        <end position="360"/>
    </location>
</feature>
<reference evidence="8" key="2">
    <citation type="journal article" date="2021" name="PeerJ">
        <title>Extensive microbial diversity within the chicken gut microbiome revealed by metagenomics and culture.</title>
        <authorList>
            <person name="Gilroy R."/>
            <person name="Ravi A."/>
            <person name="Getino M."/>
            <person name="Pursley I."/>
            <person name="Horton D.L."/>
            <person name="Alikhan N.F."/>
            <person name="Baker D."/>
            <person name="Gharbi K."/>
            <person name="Hall N."/>
            <person name="Watson M."/>
            <person name="Adriaenssens E.M."/>
            <person name="Foster-Nyarko E."/>
            <person name="Jarju S."/>
            <person name="Secka A."/>
            <person name="Antonio M."/>
            <person name="Oren A."/>
            <person name="Chaudhuri R.R."/>
            <person name="La Ragione R."/>
            <person name="Hildebrand F."/>
            <person name="Pallen M.J."/>
        </authorList>
    </citation>
    <scope>NUCLEOTIDE SEQUENCE</scope>
    <source>
        <strain evidence="8">ChiSjej4B22-9803</strain>
    </source>
</reference>
<dbReference type="EMBL" id="DVND01000169">
    <property type="protein sequence ID" value="HIU49026.1"/>
    <property type="molecule type" value="Genomic_DNA"/>
</dbReference>
<feature type="compositionally biased region" description="Polar residues" evidence="4">
    <location>
        <begin position="530"/>
        <end position="543"/>
    </location>
</feature>
<dbReference type="InterPro" id="IPR050465">
    <property type="entry name" value="UPF0194_transport"/>
</dbReference>
<evidence type="ECO:0000259" key="6">
    <source>
        <dbReference type="Pfam" id="PF25973"/>
    </source>
</evidence>
<dbReference type="InterPro" id="IPR058647">
    <property type="entry name" value="BSH_CzcB-like"/>
</dbReference>
<proteinExistence type="predicted"/>
<dbReference type="Gene3D" id="1.10.287.470">
    <property type="entry name" value="Helix hairpin bin"/>
    <property type="match status" value="1"/>
</dbReference>
<dbReference type="Proteomes" id="UP000824111">
    <property type="component" value="Unassembled WGS sequence"/>
</dbReference>
<feature type="region of interest" description="Disordered" evidence="4">
    <location>
        <begin position="477"/>
        <end position="546"/>
    </location>
</feature>
<dbReference type="Gene3D" id="2.40.50.100">
    <property type="match status" value="2"/>
</dbReference>
<evidence type="ECO:0000256" key="4">
    <source>
        <dbReference type="SAM" id="MobiDB-lite"/>
    </source>
</evidence>
<dbReference type="GO" id="GO:0030313">
    <property type="term" value="C:cell envelope"/>
    <property type="evidence" value="ECO:0007669"/>
    <property type="project" value="UniProtKB-SubCell"/>
</dbReference>
<comment type="caution">
    <text evidence="8">The sequence shown here is derived from an EMBL/GenBank/DDBJ whole genome shotgun (WGS) entry which is preliminary data.</text>
</comment>
<feature type="region of interest" description="Disordered" evidence="4">
    <location>
        <begin position="597"/>
        <end position="630"/>
    </location>
</feature>
<dbReference type="SUPFAM" id="SSF111369">
    <property type="entry name" value="HlyD-like secretion proteins"/>
    <property type="match status" value="2"/>
</dbReference>
<dbReference type="Gene3D" id="2.40.30.170">
    <property type="match status" value="2"/>
</dbReference>
<comment type="subcellular location">
    <subcellularLocation>
        <location evidence="1">Cell envelope</location>
    </subcellularLocation>
</comment>
<reference evidence="8" key="1">
    <citation type="submission" date="2020-10" db="EMBL/GenBank/DDBJ databases">
        <authorList>
            <person name="Gilroy R."/>
        </authorList>
    </citation>
    <scope>NUCLEOTIDE SEQUENCE</scope>
    <source>
        <strain evidence="8">ChiSjej4B22-9803</strain>
    </source>
</reference>
<dbReference type="Pfam" id="PF25973">
    <property type="entry name" value="BSH_CzcB"/>
    <property type="match status" value="1"/>
</dbReference>
<gene>
    <name evidence="8" type="ORF">IAB04_06645</name>
</gene>
<evidence type="ECO:0000256" key="1">
    <source>
        <dbReference type="ARBA" id="ARBA00004196"/>
    </source>
</evidence>
<evidence type="ECO:0000313" key="9">
    <source>
        <dbReference type="Proteomes" id="UP000824111"/>
    </source>
</evidence>
<feature type="compositionally biased region" description="Low complexity" evidence="4">
    <location>
        <begin position="483"/>
        <end position="506"/>
    </location>
</feature>
<keyword evidence="5" id="KW-1133">Transmembrane helix</keyword>
<evidence type="ECO:0000259" key="7">
    <source>
        <dbReference type="Pfam" id="PF25990"/>
    </source>
</evidence>
<protein>
    <submittedName>
        <fullName evidence="8">HlyD family efflux transporter periplasmic adaptor subunit</fullName>
    </submittedName>
</protein>
<feature type="coiled-coil region" evidence="3">
    <location>
        <begin position="120"/>
        <end position="147"/>
    </location>
</feature>
<evidence type="ECO:0000256" key="5">
    <source>
        <dbReference type="SAM" id="Phobius"/>
    </source>
</evidence>